<feature type="compositionally biased region" description="Basic and acidic residues" evidence="1">
    <location>
        <begin position="118"/>
        <end position="127"/>
    </location>
</feature>
<gene>
    <name evidence="2" type="ORF">IMSHALPRED_001844</name>
</gene>
<feature type="region of interest" description="Disordered" evidence="1">
    <location>
        <begin position="491"/>
        <end position="524"/>
    </location>
</feature>
<proteinExistence type="predicted"/>
<dbReference type="OrthoDB" id="5372553at2759"/>
<feature type="compositionally biased region" description="Polar residues" evidence="1">
    <location>
        <begin position="89"/>
        <end position="99"/>
    </location>
</feature>
<organism evidence="2 3">
    <name type="scientific">Imshaugia aleurites</name>
    <dbReference type="NCBI Taxonomy" id="172621"/>
    <lineage>
        <taxon>Eukaryota</taxon>
        <taxon>Fungi</taxon>
        <taxon>Dikarya</taxon>
        <taxon>Ascomycota</taxon>
        <taxon>Pezizomycotina</taxon>
        <taxon>Lecanoromycetes</taxon>
        <taxon>OSLEUM clade</taxon>
        <taxon>Lecanoromycetidae</taxon>
        <taxon>Lecanorales</taxon>
        <taxon>Lecanorineae</taxon>
        <taxon>Parmeliaceae</taxon>
        <taxon>Imshaugia</taxon>
    </lineage>
</organism>
<reference evidence="2" key="1">
    <citation type="submission" date="2021-03" db="EMBL/GenBank/DDBJ databases">
        <authorList>
            <person name="Tagirdzhanova G."/>
        </authorList>
    </citation>
    <scope>NUCLEOTIDE SEQUENCE</scope>
</reference>
<keyword evidence="3" id="KW-1185">Reference proteome</keyword>
<protein>
    <submittedName>
        <fullName evidence="2">Uncharacterized protein</fullName>
    </submittedName>
</protein>
<dbReference type="AlphaFoldDB" id="A0A8H3EVC3"/>
<evidence type="ECO:0000256" key="1">
    <source>
        <dbReference type="SAM" id="MobiDB-lite"/>
    </source>
</evidence>
<dbReference type="Proteomes" id="UP000664534">
    <property type="component" value="Unassembled WGS sequence"/>
</dbReference>
<feature type="compositionally biased region" description="Gly residues" evidence="1">
    <location>
        <begin position="129"/>
        <end position="146"/>
    </location>
</feature>
<name>A0A8H3EVC3_9LECA</name>
<accession>A0A8H3EVC3</accession>
<dbReference type="EMBL" id="CAJPDT010000013">
    <property type="protein sequence ID" value="CAF9914186.1"/>
    <property type="molecule type" value="Genomic_DNA"/>
</dbReference>
<evidence type="ECO:0000313" key="2">
    <source>
        <dbReference type="EMBL" id="CAF9914186.1"/>
    </source>
</evidence>
<sequence>MPNLVGFQDASPPPSMEEGAKRDILVAMQYEALGIKRRDLISTTEFKENKADYVPTVYLESQRLVNKSSIGKAEKSRLEGWNNAWTSLQNDGSDSQNLRDVNEGKGQTHRAKLMSNESVREYTDEANFRGGGRAGKSGRGGHGGRGSSDAGRVTGGGGKGKAKGGRKVTFQSEVSVQPITRVRVPKGQHATAQTVPRHQPVPILKKLPAMTPAKVTINVPSVPATSTRPPARYDGVLADPSAFMASVGIRKEHDRIEPIKVAPSGANTTKGKAAGNNVGTSISTAATTTSTSNEKPAAHKPNTAAVDIPGVEKTIAAEKSMASVKARPKADLMDLDIGQETIQPVLQFTAPSTEDKPSPRVVQSSSSFDQQIEALEKSGLLSVSQLEVLITIQNQLRERENSTTAVKEAPRPGIYTKSELVSLRPGAAVPKVTTGIARKLAEQQNAFLIGEHVHKTRYHTAASLTEDFEKLSISDKELSISDKKPSILDKKPVNLATTGPPTTEKSKINPFGPPPAKSKGPSLPAHLLNQTPTADHGAAARVQYSGGNEILADVSNQQSPAGITSTARPIGRNMINQTGFIALAEGRVKPVAAGKKGEDPLLVARKRGL</sequence>
<comment type="caution">
    <text evidence="2">The sequence shown here is derived from an EMBL/GenBank/DDBJ whole genome shotgun (WGS) entry which is preliminary data.</text>
</comment>
<feature type="region of interest" description="Disordered" evidence="1">
    <location>
        <begin position="89"/>
        <end position="168"/>
    </location>
</feature>
<evidence type="ECO:0000313" key="3">
    <source>
        <dbReference type="Proteomes" id="UP000664534"/>
    </source>
</evidence>